<reference evidence="1" key="1">
    <citation type="submission" date="2020-10" db="EMBL/GenBank/DDBJ databases">
        <authorList>
            <person name="Gilroy R."/>
        </authorList>
    </citation>
    <scope>NUCLEOTIDE SEQUENCE</scope>
    <source>
        <strain evidence="1">21143</strain>
    </source>
</reference>
<dbReference type="SUPFAM" id="SSF48452">
    <property type="entry name" value="TPR-like"/>
    <property type="match status" value="1"/>
</dbReference>
<evidence type="ECO:0008006" key="3">
    <source>
        <dbReference type="Google" id="ProtNLM"/>
    </source>
</evidence>
<dbReference type="Proteomes" id="UP000886722">
    <property type="component" value="Unassembled WGS sequence"/>
</dbReference>
<name>A0A9D1GFP5_9BACT</name>
<dbReference type="InterPro" id="IPR011990">
    <property type="entry name" value="TPR-like_helical_dom_sf"/>
</dbReference>
<sequence>MKRIFRYIVLSMTAVTGVCVSSCDDFFTTDPDNIINVGDYISTENEMYRGFLGIITRMQNAGDHAIFLTDPRCNFLEIAPNAPVALQNIYNYEPTDGNEYADPTCYYEIVTACNDYFDKMAEYQREIGSSMSESAAADFPKLISSAVRIKVWAYYTLGRIYGKAVWFDDPLEELKDLNDASIFTHLDDMKAVADKCIDLLDNGIEINGTRYAADLEMEWPAWIDPETQNTAYEYWDYLTPPWLLLRAELLSWRCSYQDNEADWRWIRDNILQYLDDIWCNRYIPHMSGPFAEDDDSNNAGHYYACNIPAQHNYYNIFFSEQVGTTLQLICGIMYDYDNKQRNRLVQYFCPSYPGDGFYLQPSQYGINLYPETDIRSLTQRQVMAPINGQTAFTKYYYSRQGGRNFTYLRTNIFEIQPTIVLFRGHDFHFLLAEAENHLGNWHQAKTILNNGLENEFPGRNLNDAAPSWDSRYSSWFGTNGGYGDVGIVGMVKGKEHNLPVEDENNPGQFVYTDDEGNVIRTVTEEERKKLYDLALADEYLLEYTGEGKSYSYLVKMAERYRNQGDAQADTIVSNRIAPKYPDGAQAKVRASLAGNYFIDWDLTGK</sequence>
<dbReference type="EMBL" id="DVKT01000071">
    <property type="protein sequence ID" value="HIT40280.1"/>
    <property type="molecule type" value="Genomic_DNA"/>
</dbReference>
<reference evidence="1" key="2">
    <citation type="journal article" date="2021" name="PeerJ">
        <title>Extensive microbial diversity within the chicken gut microbiome revealed by metagenomics and culture.</title>
        <authorList>
            <person name="Gilroy R."/>
            <person name="Ravi A."/>
            <person name="Getino M."/>
            <person name="Pursley I."/>
            <person name="Horton D.L."/>
            <person name="Alikhan N.F."/>
            <person name="Baker D."/>
            <person name="Gharbi K."/>
            <person name="Hall N."/>
            <person name="Watson M."/>
            <person name="Adriaenssens E.M."/>
            <person name="Foster-Nyarko E."/>
            <person name="Jarju S."/>
            <person name="Secka A."/>
            <person name="Antonio M."/>
            <person name="Oren A."/>
            <person name="Chaudhuri R.R."/>
            <person name="La Ragione R."/>
            <person name="Hildebrand F."/>
            <person name="Pallen M.J."/>
        </authorList>
    </citation>
    <scope>NUCLEOTIDE SEQUENCE</scope>
    <source>
        <strain evidence="1">21143</strain>
    </source>
</reference>
<accession>A0A9D1GFP5</accession>
<gene>
    <name evidence="1" type="ORF">IAD06_09650</name>
</gene>
<protein>
    <recommendedName>
        <fullName evidence="3">RagB/SusD family nutrient uptake outer membrane protein</fullName>
    </recommendedName>
</protein>
<dbReference type="Gene3D" id="1.25.40.390">
    <property type="match status" value="1"/>
</dbReference>
<comment type="caution">
    <text evidence="1">The sequence shown here is derived from an EMBL/GenBank/DDBJ whole genome shotgun (WGS) entry which is preliminary data.</text>
</comment>
<organism evidence="1 2">
    <name type="scientific">Candidatus Caccoplasma intestinavium</name>
    <dbReference type="NCBI Taxonomy" id="2840716"/>
    <lineage>
        <taxon>Bacteria</taxon>
        <taxon>Pseudomonadati</taxon>
        <taxon>Bacteroidota</taxon>
        <taxon>Bacteroidia</taxon>
        <taxon>Bacteroidales</taxon>
        <taxon>Bacteroidaceae</taxon>
        <taxon>Bacteroidaceae incertae sedis</taxon>
        <taxon>Candidatus Caccoplasma</taxon>
    </lineage>
</organism>
<proteinExistence type="predicted"/>
<dbReference type="AlphaFoldDB" id="A0A9D1GFP5"/>
<evidence type="ECO:0000313" key="2">
    <source>
        <dbReference type="Proteomes" id="UP000886722"/>
    </source>
</evidence>
<evidence type="ECO:0000313" key="1">
    <source>
        <dbReference type="EMBL" id="HIT40280.1"/>
    </source>
</evidence>